<dbReference type="InterPro" id="IPR029058">
    <property type="entry name" value="AB_hydrolase_fold"/>
</dbReference>
<name>A0A395LHN7_9SPHN</name>
<dbReference type="GO" id="GO:0005576">
    <property type="term" value="C:extracellular region"/>
    <property type="evidence" value="ECO:0007669"/>
    <property type="project" value="InterPro"/>
</dbReference>
<comment type="caution">
    <text evidence="4">The sequence shown here is derived from an EMBL/GenBank/DDBJ whole genome shotgun (WGS) entry which is preliminary data.</text>
</comment>
<dbReference type="AlphaFoldDB" id="A0A395LHN7"/>
<dbReference type="RefSeq" id="WP_115490679.1">
    <property type="nucleotide sequence ID" value="NZ_QRBB01000001.1"/>
</dbReference>
<gene>
    <name evidence="4" type="ORF">DL238_01705</name>
</gene>
<evidence type="ECO:0000256" key="2">
    <source>
        <dbReference type="ARBA" id="ARBA00022801"/>
    </source>
</evidence>
<accession>A0A395LHN7</accession>
<dbReference type="EMBL" id="QRBB01000001">
    <property type="protein sequence ID" value="RDS76448.1"/>
    <property type="molecule type" value="Genomic_DNA"/>
</dbReference>
<dbReference type="Proteomes" id="UP000254101">
    <property type="component" value="Unassembled WGS sequence"/>
</dbReference>
<keyword evidence="5" id="KW-1185">Reference proteome</keyword>
<reference evidence="4 5" key="1">
    <citation type="submission" date="2018-07" db="EMBL/GenBank/DDBJ databases">
        <title>Erythrobacter nanhaiensis sp. nov., a novel member of the genus Erythrobacter isolated from the South China Sea.</title>
        <authorList>
            <person name="Chen X."/>
            <person name="Liu J."/>
        </authorList>
    </citation>
    <scope>NUCLEOTIDE SEQUENCE [LARGE SCALE GENOMIC DNA]</scope>
    <source>
        <strain evidence="4 5">S-5</strain>
    </source>
</reference>
<dbReference type="OrthoDB" id="9767239at2"/>
<keyword evidence="1" id="KW-0732">Signal</keyword>
<feature type="region of interest" description="Disordered" evidence="3">
    <location>
        <begin position="58"/>
        <end position="83"/>
    </location>
</feature>
<dbReference type="PANTHER" id="PTHR43037">
    <property type="entry name" value="UNNAMED PRODUCT-RELATED"/>
    <property type="match status" value="1"/>
</dbReference>
<dbReference type="GO" id="GO:0016787">
    <property type="term" value="F:hydrolase activity"/>
    <property type="evidence" value="ECO:0007669"/>
    <property type="project" value="UniProtKB-KW"/>
</dbReference>
<dbReference type="InterPro" id="IPR050955">
    <property type="entry name" value="Plant_Biomass_Hydrol_Est"/>
</dbReference>
<dbReference type="Pfam" id="PF10503">
    <property type="entry name" value="Esterase_PHB"/>
    <property type="match status" value="1"/>
</dbReference>
<sequence>MSNPLNASMSEVLALTRAGRLRQATYLIQRNLSFRNAPVTASETSVDEIGDTIALPAPAARSATEAGSRRHASATPDPASFDRRTLRNAAGSLDYLLYRPSGLNDPAPLVVMLHGCTQSAEDFSRGTRMNALADELGFIVAYPEQPRSANVQKCWNWFRPGDQGKASGEPAVIAAITREIIAAEGVDPDRVYVAGLSAGGAAAAIMASAFPDLYAAAGIHSGVACGAAKDLPSALAAMRGSGAVRQQSSSQKYVPIITFHGDRDSTVHPVNSERIHAAWDAAPAMSGLERSVTKGSAPSGGSYRKTAMLAADGRSMSESWLLEGAGHAWSGGSAAGSYTAQDGPDASREMLRFFFQHRLG</sequence>
<dbReference type="PANTHER" id="PTHR43037:SF1">
    <property type="entry name" value="BLL1128 PROTEIN"/>
    <property type="match status" value="1"/>
</dbReference>
<evidence type="ECO:0000313" key="5">
    <source>
        <dbReference type="Proteomes" id="UP000254101"/>
    </source>
</evidence>
<proteinExistence type="predicted"/>
<evidence type="ECO:0000256" key="3">
    <source>
        <dbReference type="SAM" id="MobiDB-lite"/>
    </source>
</evidence>
<keyword evidence="2" id="KW-0378">Hydrolase</keyword>
<evidence type="ECO:0000313" key="4">
    <source>
        <dbReference type="EMBL" id="RDS76448.1"/>
    </source>
</evidence>
<evidence type="ECO:0000256" key="1">
    <source>
        <dbReference type="ARBA" id="ARBA00022729"/>
    </source>
</evidence>
<dbReference type="Gene3D" id="3.40.50.1820">
    <property type="entry name" value="alpha/beta hydrolase"/>
    <property type="match status" value="1"/>
</dbReference>
<dbReference type="NCBIfam" id="TIGR01840">
    <property type="entry name" value="esterase_phb"/>
    <property type="match status" value="1"/>
</dbReference>
<organism evidence="4 5">
    <name type="scientific">Alteriqipengyuania lutimaris</name>
    <dbReference type="NCBI Taxonomy" id="1538146"/>
    <lineage>
        <taxon>Bacteria</taxon>
        <taxon>Pseudomonadati</taxon>
        <taxon>Pseudomonadota</taxon>
        <taxon>Alphaproteobacteria</taxon>
        <taxon>Sphingomonadales</taxon>
        <taxon>Erythrobacteraceae</taxon>
        <taxon>Alteriqipengyuania</taxon>
    </lineage>
</organism>
<dbReference type="SUPFAM" id="SSF53474">
    <property type="entry name" value="alpha/beta-Hydrolases"/>
    <property type="match status" value="1"/>
</dbReference>
<protein>
    <submittedName>
        <fullName evidence="4">Esterase</fullName>
    </submittedName>
</protein>
<dbReference type="InterPro" id="IPR010126">
    <property type="entry name" value="Esterase_phb"/>
</dbReference>